<evidence type="ECO:0000313" key="2">
    <source>
        <dbReference type="Proteomes" id="UP000055048"/>
    </source>
</evidence>
<accession>A0A0V0SSB3</accession>
<dbReference type="EMBL" id="JYDJ01003311">
    <property type="protein sequence ID" value="KRX29430.1"/>
    <property type="molecule type" value="Genomic_DNA"/>
</dbReference>
<name>A0A0V0SSB3_9BILA</name>
<protein>
    <submittedName>
        <fullName evidence="1">Uncharacterized protein</fullName>
    </submittedName>
</protein>
<evidence type="ECO:0000313" key="1">
    <source>
        <dbReference type="EMBL" id="KRX29430.1"/>
    </source>
</evidence>
<sequence>MESSGLRLLGAAAARGYKIMMDNFNIRLMMNNRTELVG</sequence>
<dbReference type="Proteomes" id="UP000055048">
    <property type="component" value="Unassembled WGS sequence"/>
</dbReference>
<organism evidence="1 2">
    <name type="scientific">Trichinella murrelli</name>
    <dbReference type="NCBI Taxonomy" id="144512"/>
    <lineage>
        <taxon>Eukaryota</taxon>
        <taxon>Metazoa</taxon>
        <taxon>Ecdysozoa</taxon>
        <taxon>Nematoda</taxon>
        <taxon>Enoplea</taxon>
        <taxon>Dorylaimia</taxon>
        <taxon>Trichinellida</taxon>
        <taxon>Trichinellidae</taxon>
        <taxon>Trichinella</taxon>
    </lineage>
</organism>
<reference evidence="1 2" key="1">
    <citation type="submission" date="2015-01" db="EMBL/GenBank/DDBJ databases">
        <title>Evolution of Trichinella species and genotypes.</title>
        <authorList>
            <person name="Korhonen P.K."/>
            <person name="Edoardo P."/>
            <person name="Giuseppe L.R."/>
            <person name="Gasser R.B."/>
        </authorList>
    </citation>
    <scope>NUCLEOTIDE SEQUENCE [LARGE SCALE GENOMIC DNA]</scope>
    <source>
        <strain evidence="1">ISS417</strain>
    </source>
</reference>
<dbReference type="AlphaFoldDB" id="A0A0V0SSB3"/>
<keyword evidence="2" id="KW-1185">Reference proteome</keyword>
<proteinExistence type="predicted"/>
<gene>
    <name evidence="1" type="ORF">T05_14809</name>
</gene>
<comment type="caution">
    <text evidence="1">The sequence shown here is derived from an EMBL/GenBank/DDBJ whole genome shotgun (WGS) entry which is preliminary data.</text>
</comment>